<dbReference type="PRINTS" id="PR00411">
    <property type="entry name" value="PNDRDTASEI"/>
</dbReference>
<gene>
    <name evidence="2" type="ORF">RSO01_58760</name>
</gene>
<dbReference type="RefSeq" id="WP_147154105.1">
    <property type="nucleotide sequence ID" value="NZ_BKAJ01000108.1"/>
</dbReference>
<dbReference type="EMBL" id="BKAJ01000108">
    <property type="protein sequence ID" value="GEP58710.1"/>
    <property type="molecule type" value="Genomic_DNA"/>
</dbReference>
<dbReference type="InterPro" id="IPR050982">
    <property type="entry name" value="Auxin_biosynth/cation_transpt"/>
</dbReference>
<dbReference type="InterPro" id="IPR036188">
    <property type="entry name" value="FAD/NAD-bd_sf"/>
</dbReference>
<keyword evidence="1" id="KW-0560">Oxidoreductase</keyword>
<dbReference type="Gene3D" id="3.50.50.60">
    <property type="entry name" value="FAD/NAD(P)-binding domain"/>
    <property type="match status" value="1"/>
</dbReference>
<comment type="caution">
    <text evidence="2">The sequence shown here is derived from an EMBL/GenBank/DDBJ whole genome shotgun (WGS) entry which is preliminary data.</text>
</comment>
<protein>
    <submittedName>
        <fullName evidence="2">FAD-dependent oxidoreductase</fullName>
    </submittedName>
</protein>
<dbReference type="PANTHER" id="PTHR43539:SF78">
    <property type="entry name" value="FLAVIN-CONTAINING MONOOXYGENASE"/>
    <property type="match status" value="1"/>
</dbReference>
<evidence type="ECO:0000313" key="2">
    <source>
        <dbReference type="EMBL" id="GEP58710.1"/>
    </source>
</evidence>
<keyword evidence="3" id="KW-1185">Reference proteome</keyword>
<accession>A0A512NID9</accession>
<dbReference type="SUPFAM" id="SSF51905">
    <property type="entry name" value="FAD/NAD(P)-binding domain"/>
    <property type="match status" value="2"/>
</dbReference>
<evidence type="ECO:0000256" key="1">
    <source>
        <dbReference type="ARBA" id="ARBA00023002"/>
    </source>
</evidence>
<name>A0A512NID9_9HYPH</name>
<dbReference type="PANTHER" id="PTHR43539">
    <property type="entry name" value="FLAVIN-BINDING MONOOXYGENASE-LIKE PROTEIN (AFU_ORTHOLOGUE AFUA_4G09220)"/>
    <property type="match status" value="1"/>
</dbReference>
<reference evidence="2 3" key="1">
    <citation type="submission" date="2019-07" db="EMBL/GenBank/DDBJ databases">
        <title>Whole genome shotgun sequence of Reyranella soli NBRC 108950.</title>
        <authorList>
            <person name="Hosoyama A."/>
            <person name="Uohara A."/>
            <person name="Ohji S."/>
            <person name="Ichikawa N."/>
        </authorList>
    </citation>
    <scope>NUCLEOTIDE SEQUENCE [LARGE SCALE GENOMIC DNA]</scope>
    <source>
        <strain evidence="2 3">NBRC 108950</strain>
    </source>
</reference>
<sequence>MSVEKIDTLVVGGGQAGLAMSEHLSQAGVPHVVVERHRIAERWRSERWDSLVANGPAWHDRFPALAFSDVDRNVGPDDFPAKETVADYFVAYARKISAPIRCGVDVLKVERRIGRPGFRVETSTGVIEANSVVAATGSFQRPVVPELVPRQARVVQMHSTGYHNPGQLTEGAILVVGSGSSGTQIAEELLEAGRRVYLSIGPHDRPPRAYRGRDYCWWLGVLGKWDAVAREPGREHVTIAVSGVRGGHTIDFRRLAARGMILVGRTEAYADGAISFAPDLVDNLDQGDQNLRSLLDEADTYVVRNGLDLPEEAEARAIGPDSDCITNPISGLDLAKAGITTIIWATGFVADYSWIELDIFNEDGRPRHQRGVSAEAGLYFLGLPWQSRRGSSFIWGVWHDAKYLADQIANQRKYIDYDLARRGSRPQLR</sequence>
<dbReference type="Proteomes" id="UP000321058">
    <property type="component" value="Unassembled WGS sequence"/>
</dbReference>
<organism evidence="2 3">
    <name type="scientific">Reyranella soli</name>
    <dbReference type="NCBI Taxonomy" id="1230389"/>
    <lineage>
        <taxon>Bacteria</taxon>
        <taxon>Pseudomonadati</taxon>
        <taxon>Pseudomonadota</taxon>
        <taxon>Alphaproteobacteria</taxon>
        <taxon>Hyphomicrobiales</taxon>
        <taxon>Reyranellaceae</taxon>
        <taxon>Reyranella</taxon>
    </lineage>
</organism>
<dbReference type="Pfam" id="PF13738">
    <property type="entry name" value="Pyr_redox_3"/>
    <property type="match status" value="1"/>
</dbReference>
<dbReference type="GO" id="GO:0004497">
    <property type="term" value="F:monooxygenase activity"/>
    <property type="evidence" value="ECO:0007669"/>
    <property type="project" value="TreeGrafter"/>
</dbReference>
<dbReference type="PRINTS" id="PR00368">
    <property type="entry name" value="FADPNR"/>
</dbReference>
<dbReference type="AlphaFoldDB" id="A0A512NID9"/>
<dbReference type="GO" id="GO:0050660">
    <property type="term" value="F:flavin adenine dinucleotide binding"/>
    <property type="evidence" value="ECO:0007669"/>
    <property type="project" value="TreeGrafter"/>
</dbReference>
<evidence type="ECO:0000313" key="3">
    <source>
        <dbReference type="Proteomes" id="UP000321058"/>
    </source>
</evidence>
<proteinExistence type="predicted"/>
<dbReference type="OrthoDB" id="9773233at2"/>